<name>A0ACC0GDE0_9ERIC</name>
<accession>A0ACC0GDE0</accession>
<evidence type="ECO:0000313" key="2">
    <source>
        <dbReference type="Proteomes" id="UP001060215"/>
    </source>
</evidence>
<keyword evidence="2" id="KW-1185">Reference proteome</keyword>
<evidence type="ECO:0000313" key="1">
    <source>
        <dbReference type="EMBL" id="KAI7998524.1"/>
    </source>
</evidence>
<comment type="caution">
    <text evidence="1">The sequence shown here is derived from an EMBL/GenBank/DDBJ whole genome shotgun (WGS) entry which is preliminary data.</text>
</comment>
<dbReference type="Proteomes" id="UP001060215">
    <property type="component" value="Chromosome 10"/>
</dbReference>
<reference evidence="1 2" key="1">
    <citation type="journal article" date="2022" name="Plant J.">
        <title>Chromosome-level genome of Camellia lanceoleosa provides a valuable resource for understanding genome evolution and self-incompatibility.</title>
        <authorList>
            <person name="Gong W."/>
            <person name="Xiao S."/>
            <person name="Wang L."/>
            <person name="Liao Z."/>
            <person name="Chang Y."/>
            <person name="Mo W."/>
            <person name="Hu G."/>
            <person name="Li W."/>
            <person name="Zhao G."/>
            <person name="Zhu H."/>
            <person name="Hu X."/>
            <person name="Ji K."/>
            <person name="Xiang X."/>
            <person name="Song Q."/>
            <person name="Yuan D."/>
            <person name="Jin S."/>
            <person name="Zhang L."/>
        </authorList>
    </citation>
    <scope>NUCLEOTIDE SEQUENCE [LARGE SCALE GENOMIC DNA]</scope>
    <source>
        <strain evidence="1">SQ_2022a</strain>
    </source>
</reference>
<proteinExistence type="predicted"/>
<protein>
    <submittedName>
        <fullName evidence="1">E3 ubiquitin ligase SUD1</fullName>
    </submittedName>
</protein>
<gene>
    <name evidence="1" type="ORF">LOK49_LG10G00845</name>
</gene>
<sequence>MGDHFVLLVDRLLTESTLEAAIERSNLSKQLTALATDDIKIDCPSHVSVLRNCPSSGKIVECRICQDEDEDSNMETPCSCCGSLKYAHRSCIQRWCNEKGDTVCEICQQPYKPGYTAPPPMFQLGGIPMNFRGNWHIVRRDVNDPRFIAMVSTERNLLEPDYDDYTASTSRSLVCFRIVAVIFMVLLILRHTFPIIVSGAQNYSLPLILLLLLRTSEIILPFYVIVRAVNATYCRRRQQQQESPDISDSSSDEETGGLPTLQQQPQAVHVH</sequence>
<dbReference type="EMBL" id="CM045767">
    <property type="protein sequence ID" value="KAI7998524.1"/>
    <property type="molecule type" value="Genomic_DNA"/>
</dbReference>
<organism evidence="1 2">
    <name type="scientific">Camellia lanceoleosa</name>
    <dbReference type="NCBI Taxonomy" id="1840588"/>
    <lineage>
        <taxon>Eukaryota</taxon>
        <taxon>Viridiplantae</taxon>
        <taxon>Streptophyta</taxon>
        <taxon>Embryophyta</taxon>
        <taxon>Tracheophyta</taxon>
        <taxon>Spermatophyta</taxon>
        <taxon>Magnoliopsida</taxon>
        <taxon>eudicotyledons</taxon>
        <taxon>Gunneridae</taxon>
        <taxon>Pentapetalae</taxon>
        <taxon>asterids</taxon>
        <taxon>Ericales</taxon>
        <taxon>Theaceae</taxon>
        <taxon>Camellia</taxon>
    </lineage>
</organism>